<dbReference type="STRING" id="591205.SAMN05421538_102352"/>
<evidence type="ECO:0000313" key="4">
    <source>
        <dbReference type="Proteomes" id="UP000199344"/>
    </source>
</evidence>
<dbReference type="Pfam" id="PF08327">
    <property type="entry name" value="AHSA1"/>
    <property type="match status" value="1"/>
</dbReference>
<reference evidence="3 4" key="1">
    <citation type="submission" date="2016-10" db="EMBL/GenBank/DDBJ databases">
        <authorList>
            <person name="de Groot N.N."/>
        </authorList>
    </citation>
    <scope>NUCLEOTIDE SEQUENCE [LARGE SCALE GENOMIC DNA]</scope>
    <source>
        <strain evidence="3 4">DSM 22220</strain>
    </source>
</reference>
<dbReference type="SUPFAM" id="SSF55961">
    <property type="entry name" value="Bet v1-like"/>
    <property type="match status" value="1"/>
</dbReference>
<dbReference type="InterPro" id="IPR023393">
    <property type="entry name" value="START-like_dom_sf"/>
</dbReference>
<gene>
    <name evidence="3" type="ORF">SAMN05421538_102352</name>
</gene>
<evidence type="ECO:0000313" key="3">
    <source>
        <dbReference type="EMBL" id="SDD75374.1"/>
    </source>
</evidence>
<dbReference type="RefSeq" id="WP_090521545.1">
    <property type="nucleotide sequence ID" value="NZ_FNAH01000002.1"/>
</dbReference>
<proteinExistence type="inferred from homology"/>
<feature type="domain" description="Activator of Hsp90 ATPase homologue 1/2-like C-terminal" evidence="2">
    <location>
        <begin position="14"/>
        <end position="123"/>
    </location>
</feature>
<dbReference type="Proteomes" id="UP000199344">
    <property type="component" value="Unassembled WGS sequence"/>
</dbReference>
<dbReference type="OrthoDB" id="9800600at2"/>
<dbReference type="InterPro" id="IPR013538">
    <property type="entry name" value="ASHA1/2-like_C"/>
</dbReference>
<comment type="similarity">
    <text evidence="1">Belongs to the AHA1 family.</text>
</comment>
<accession>A0A1G6XB05</accession>
<sequence>MNSATTQINRVLIRAPKETVWNTLVKTDEALPFFFGAVCETSDGMRADVNYRMVSANRKVAMVVGRVLRFEPPDVYSHTFRMTNIDEPPVTVTYTLTEKDGGTEFELRIDDLVPGSKLAKEMVSSQGFIAKNLKSLCETGRPAFSGRMVGWLGPVFTRFAGKSQAIANWPI</sequence>
<dbReference type="EMBL" id="FNAH01000002">
    <property type="protein sequence ID" value="SDD75374.1"/>
    <property type="molecule type" value="Genomic_DNA"/>
</dbReference>
<evidence type="ECO:0000259" key="2">
    <source>
        <dbReference type="Pfam" id="PF08327"/>
    </source>
</evidence>
<evidence type="ECO:0000256" key="1">
    <source>
        <dbReference type="ARBA" id="ARBA00006817"/>
    </source>
</evidence>
<keyword evidence="4" id="KW-1185">Reference proteome</keyword>
<dbReference type="Gene3D" id="3.30.530.20">
    <property type="match status" value="1"/>
</dbReference>
<organism evidence="3 4">
    <name type="scientific">Paracoccus isoporae</name>
    <dbReference type="NCBI Taxonomy" id="591205"/>
    <lineage>
        <taxon>Bacteria</taxon>
        <taxon>Pseudomonadati</taxon>
        <taxon>Pseudomonadota</taxon>
        <taxon>Alphaproteobacteria</taxon>
        <taxon>Rhodobacterales</taxon>
        <taxon>Paracoccaceae</taxon>
        <taxon>Paracoccus</taxon>
    </lineage>
</organism>
<dbReference type="AlphaFoldDB" id="A0A1G6XB05"/>
<name>A0A1G6XB05_9RHOB</name>
<protein>
    <submittedName>
        <fullName evidence="3">Uncharacterized conserved protein YndB, AHSA1/START domain</fullName>
    </submittedName>
</protein>